<dbReference type="GO" id="GO:0015221">
    <property type="term" value="F:lipopolysaccharide transmembrane transporter activity"/>
    <property type="evidence" value="ECO:0007669"/>
    <property type="project" value="InterPro"/>
</dbReference>
<organism evidence="7 8">
    <name type="scientific">Thiospirochaeta perfilievii</name>
    <dbReference type="NCBI Taxonomy" id="252967"/>
    <lineage>
        <taxon>Bacteria</taxon>
        <taxon>Pseudomonadati</taxon>
        <taxon>Spirochaetota</taxon>
        <taxon>Spirochaetia</taxon>
        <taxon>Spirochaetales</taxon>
        <taxon>Spirochaetaceae</taxon>
        <taxon>Thiospirochaeta</taxon>
    </lineage>
</organism>
<keyword evidence="1" id="KW-1003">Cell membrane</keyword>
<dbReference type="Proteomes" id="UP000323824">
    <property type="component" value="Chromosome"/>
</dbReference>
<dbReference type="GO" id="GO:0005886">
    <property type="term" value="C:plasma membrane"/>
    <property type="evidence" value="ECO:0007669"/>
    <property type="project" value="InterPro"/>
</dbReference>
<dbReference type="PANTHER" id="PTHR37481">
    <property type="entry name" value="LIPOPOLYSACCHARIDE EXPORT SYSTEM PROTEIN LPTC"/>
    <property type="match status" value="1"/>
</dbReference>
<keyword evidence="5" id="KW-0472">Membrane</keyword>
<dbReference type="GO" id="GO:0017089">
    <property type="term" value="F:glycolipid transfer activity"/>
    <property type="evidence" value="ECO:0007669"/>
    <property type="project" value="TreeGrafter"/>
</dbReference>
<dbReference type="InterPro" id="IPR026265">
    <property type="entry name" value="LptC"/>
</dbReference>
<name>A0A5C1QBQ4_9SPIO</name>
<keyword evidence="6" id="KW-0732">Signal</keyword>
<dbReference type="RefSeq" id="WP_149568058.1">
    <property type="nucleotide sequence ID" value="NZ_CP035807.1"/>
</dbReference>
<evidence type="ECO:0000256" key="5">
    <source>
        <dbReference type="ARBA" id="ARBA00023136"/>
    </source>
</evidence>
<evidence type="ECO:0000313" key="7">
    <source>
        <dbReference type="EMBL" id="QEN04818.1"/>
    </source>
</evidence>
<feature type="chain" id="PRO_5022994187" evidence="6">
    <location>
        <begin position="21"/>
        <end position="184"/>
    </location>
</feature>
<dbReference type="EMBL" id="CP035807">
    <property type="protein sequence ID" value="QEN04818.1"/>
    <property type="molecule type" value="Genomic_DNA"/>
</dbReference>
<dbReference type="GO" id="GO:0030288">
    <property type="term" value="C:outer membrane-bounded periplasmic space"/>
    <property type="evidence" value="ECO:0007669"/>
    <property type="project" value="TreeGrafter"/>
</dbReference>
<keyword evidence="2" id="KW-0997">Cell inner membrane</keyword>
<keyword evidence="8" id="KW-1185">Reference proteome</keyword>
<gene>
    <name evidence="7" type="primary">lptC</name>
    <name evidence="7" type="ORF">EW093_08910</name>
</gene>
<feature type="signal peptide" evidence="6">
    <location>
        <begin position="1"/>
        <end position="20"/>
    </location>
</feature>
<evidence type="ECO:0000256" key="6">
    <source>
        <dbReference type="SAM" id="SignalP"/>
    </source>
</evidence>
<reference evidence="7 8" key="1">
    <citation type="submission" date="2019-02" db="EMBL/GenBank/DDBJ databases">
        <authorList>
            <person name="Fomenkov A."/>
            <person name="Dubinina G."/>
            <person name="Grabovich M."/>
            <person name="Vincze T."/>
            <person name="Roberts R.J."/>
        </authorList>
    </citation>
    <scope>NUCLEOTIDE SEQUENCE [LARGE SCALE GENOMIC DNA]</scope>
    <source>
        <strain evidence="7 8">P</strain>
    </source>
</reference>
<protein>
    <submittedName>
        <fullName evidence="7">LPS export ABC transporter periplasmic protein LptC</fullName>
    </submittedName>
</protein>
<dbReference type="Pfam" id="PF06835">
    <property type="entry name" value="LptC"/>
    <property type="match status" value="1"/>
</dbReference>
<keyword evidence="4" id="KW-1133">Transmembrane helix</keyword>
<dbReference type="InterPro" id="IPR010664">
    <property type="entry name" value="LipoPS_assembly_LptC-rel"/>
</dbReference>
<evidence type="ECO:0000256" key="4">
    <source>
        <dbReference type="ARBA" id="ARBA00022989"/>
    </source>
</evidence>
<dbReference type="Gene3D" id="2.60.450.10">
    <property type="entry name" value="Lipopolysaccharide (LPS) transport protein A like domain"/>
    <property type="match status" value="1"/>
</dbReference>
<dbReference type="KEGG" id="sper:EW093_08910"/>
<evidence type="ECO:0000256" key="3">
    <source>
        <dbReference type="ARBA" id="ARBA00022692"/>
    </source>
</evidence>
<dbReference type="AlphaFoldDB" id="A0A5C1QBQ4"/>
<evidence type="ECO:0000256" key="1">
    <source>
        <dbReference type="ARBA" id="ARBA00022475"/>
    </source>
</evidence>
<keyword evidence="3" id="KW-0812">Transmembrane</keyword>
<dbReference type="PROSITE" id="PS51257">
    <property type="entry name" value="PROKAR_LIPOPROTEIN"/>
    <property type="match status" value="1"/>
</dbReference>
<sequence>MVKKSSKISFLIFTTCMLLAGCTIDYNDQNSNIEKSTAIPDSQMRNFNLVQIKNNKPYTQVTSSLAEIYNRENKTVMFDVKFTEFNSTKNSISTKGSADKVEYYNDSEDAVLKGNLKFYSQKDEIEITGESLFWNSESKIISSDIDSKIYINKDDGSKIEGEGFTANLKNSTFSFKKSVRGVTP</sequence>
<proteinExistence type="predicted"/>
<dbReference type="InterPro" id="IPR052363">
    <property type="entry name" value="LPS_export_LptC"/>
</dbReference>
<reference evidence="7 8" key="2">
    <citation type="submission" date="2019-09" db="EMBL/GenBank/DDBJ databases">
        <title>Complete Genome Sequence and Methylome Analysis of free living Spirochaetas.</title>
        <authorList>
            <person name="Leshcheva N."/>
            <person name="Mikheeva N."/>
        </authorList>
    </citation>
    <scope>NUCLEOTIDE SEQUENCE [LARGE SCALE GENOMIC DNA]</scope>
    <source>
        <strain evidence="7 8">P</strain>
    </source>
</reference>
<evidence type="ECO:0000256" key="2">
    <source>
        <dbReference type="ARBA" id="ARBA00022519"/>
    </source>
</evidence>
<dbReference type="NCBIfam" id="TIGR04409">
    <property type="entry name" value="LptC_YrbK"/>
    <property type="match status" value="1"/>
</dbReference>
<evidence type="ECO:0000313" key="8">
    <source>
        <dbReference type="Proteomes" id="UP000323824"/>
    </source>
</evidence>
<dbReference type="PANTHER" id="PTHR37481:SF1">
    <property type="entry name" value="LIPOPOLYSACCHARIDE EXPORT SYSTEM PROTEIN LPTC"/>
    <property type="match status" value="1"/>
</dbReference>
<accession>A0A5C1QBQ4</accession>